<dbReference type="EMBL" id="NHNI01000001">
    <property type="protein sequence ID" value="OZY87041.1"/>
    <property type="molecule type" value="Genomic_DNA"/>
</dbReference>
<dbReference type="STRING" id="1209072.GCA_000766945_01612"/>
<keyword evidence="3" id="KW-1185">Reference proteome</keyword>
<accession>A0A266QCH0</accession>
<feature type="transmembrane region" description="Helical" evidence="1">
    <location>
        <begin position="32"/>
        <end position="49"/>
    </location>
</feature>
<name>A0A266QCH0_9GAMM</name>
<dbReference type="RefSeq" id="WP_078044119.1">
    <property type="nucleotide sequence ID" value="NZ_NHNI01000001.1"/>
</dbReference>
<keyword evidence="1" id="KW-0812">Transmembrane</keyword>
<comment type="caution">
    <text evidence="2">The sequence shown here is derived from an EMBL/GenBank/DDBJ whole genome shotgun (WGS) entry which is preliminary data.</text>
</comment>
<keyword evidence="1" id="KW-1133">Transmembrane helix</keyword>
<sequence length="60" mass="7189">MNNQRLVILLLLVAYIFSPSLFNWILDPQGAWYRPYIVWVGVILVAFVMQTRRKSYHDFD</sequence>
<gene>
    <name evidence="2" type="ORF">CBP51_08660</name>
</gene>
<feature type="transmembrane region" description="Helical" evidence="1">
    <location>
        <begin position="7"/>
        <end position="26"/>
    </location>
</feature>
<reference evidence="3" key="1">
    <citation type="submission" date="2017-05" db="EMBL/GenBank/DDBJ databases">
        <authorList>
            <person name="Barney B.M."/>
        </authorList>
    </citation>
    <scope>NUCLEOTIDE SEQUENCE [LARGE SCALE GENOMIC DNA]</scope>
    <source>
        <strain evidence="3">PSBB022</strain>
    </source>
</reference>
<organism evidence="2 3">
    <name type="scientific">Cellvibrio mixtus</name>
    <dbReference type="NCBI Taxonomy" id="39650"/>
    <lineage>
        <taxon>Bacteria</taxon>
        <taxon>Pseudomonadati</taxon>
        <taxon>Pseudomonadota</taxon>
        <taxon>Gammaproteobacteria</taxon>
        <taxon>Cellvibrionales</taxon>
        <taxon>Cellvibrionaceae</taxon>
        <taxon>Cellvibrio</taxon>
    </lineage>
</organism>
<dbReference type="Proteomes" id="UP000216101">
    <property type="component" value="Unassembled WGS sequence"/>
</dbReference>
<dbReference type="AlphaFoldDB" id="A0A266QCH0"/>
<keyword evidence="1" id="KW-0472">Membrane</keyword>
<protein>
    <submittedName>
        <fullName evidence="2">Uncharacterized protein</fullName>
    </submittedName>
</protein>
<proteinExistence type="predicted"/>
<evidence type="ECO:0000313" key="2">
    <source>
        <dbReference type="EMBL" id="OZY87041.1"/>
    </source>
</evidence>
<evidence type="ECO:0000256" key="1">
    <source>
        <dbReference type="SAM" id="Phobius"/>
    </source>
</evidence>
<evidence type="ECO:0000313" key="3">
    <source>
        <dbReference type="Proteomes" id="UP000216101"/>
    </source>
</evidence>